<gene>
    <name evidence="2" type="ORF">GXW98_05985</name>
</gene>
<dbReference type="AlphaFoldDB" id="A0A971CZ96"/>
<reference evidence="2" key="2">
    <citation type="submission" date="2020-01" db="EMBL/GenBank/DDBJ databases">
        <authorList>
            <person name="Campanaro S."/>
        </authorList>
    </citation>
    <scope>NUCLEOTIDE SEQUENCE</scope>
    <source>
        <strain evidence="2">AS01afH2WH_6</strain>
    </source>
</reference>
<keyword evidence="1" id="KW-0812">Transmembrane</keyword>
<keyword evidence="1" id="KW-0472">Membrane</keyword>
<proteinExistence type="predicted"/>
<comment type="caution">
    <text evidence="2">The sequence shown here is derived from an EMBL/GenBank/DDBJ whole genome shotgun (WGS) entry which is preliminary data.</text>
</comment>
<keyword evidence="1" id="KW-1133">Transmembrane helix</keyword>
<sequence>MWASNPYEYAANNPLMFSDPLGLKSLTDEQLQKHNDADNWFEGDGAWVIGGLMLVGGAACIATGFGGPLGMALIMGGCGFTHAKSDDRNR</sequence>
<evidence type="ECO:0008006" key="4">
    <source>
        <dbReference type="Google" id="ProtNLM"/>
    </source>
</evidence>
<reference evidence="2" key="1">
    <citation type="journal article" date="2020" name="Biotechnol. Biofuels">
        <title>New insights from the biogas microbiome by comprehensive genome-resolved metagenomics of nearly 1600 species originating from multiple anaerobic digesters.</title>
        <authorList>
            <person name="Campanaro S."/>
            <person name="Treu L."/>
            <person name="Rodriguez-R L.M."/>
            <person name="Kovalovszki A."/>
            <person name="Ziels R.M."/>
            <person name="Maus I."/>
            <person name="Zhu X."/>
            <person name="Kougias P.G."/>
            <person name="Basile A."/>
            <person name="Luo G."/>
            <person name="Schluter A."/>
            <person name="Konstantinidis K.T."/>
            <person name="Angelidaki I."/>
        </authorList>
    </citation>
    <scope>NUCLEOTIDE SEQUENCE</scope>
    <source>
        <strain evidence="2">AS01afH2WH_6</strain>
    </source>
</reference>
<feature type="transmembrane region" description="Helical" evidence="1">
    <location>
        <begin position="45"/>
        <end position="65"/>
    </location>
</feature>
<evidence type="ECO:0000313" key="3">
    <source>
        <dbReference type="Proteomes" id="UP000767327"/>
    </source>
</evidence>
<evidence type="ECO:0000313" key="2">
    <source>
        <dbReference type="EMBL" id="NLT79813.1"/>
    </source>
</evidence>
<accession>A0A971CZ96</accession>
<dbReference type="Proteomes" id="UP000767327">
    <property type="component" value="Unassembled WGS sequence"/>
</dbReference>
<protein>
    <recommendedName>
        <fullName evidence="4">RHS repeat-associated core domain-containing protein</fullName>
    </recommendedName>
</protein>
<evidence type="ECO:0000256" key="1">
    <source>
        <dbReference type="SAM" id="Phobius"/>
    </source>
</evidence>
<organism evidence="2 3">
    <name type="scientific">Bifidobacterium crudilactis</name>
    <dbReference type="NCBI Taxonomy" id="327277"/>
    <lineage>
        <taxon>Bacteria</taxon>
        <taxon>Bacillati</taxon>
        <taxon>Actinomycetota</taxon>
        <taxon>Actinomycetes</taxon>
        <taxon>Bifidobacteriales</taxon>
        <taxon>Bifidobacteriaceae</taxon>
        <taxon>Bifidobacterium</taxon>
    </lineage>
</organism>
<dbReference type="EMBL" id="JAAXZR010000021">
    <property type="protein sequence ID" value="NLT79813.1"/>
    <property type="molecule type" value="Genomic_DNA"/>
</dbReference>
<name>A0A971CZ96_9BIFI</name>